<accession>A0A8H4RTA8</accession>
<evidence type="ECO:0000313" key="3">
    <source>
        <dbReference type="Proteomes" id="UP000566819"/>
    </source>
</evidence>
<dbReference type="SUPFAM" id="SSF51735">
    <property type="entry name" value="NAD(P)-binding Rossmann-fold domains"/>
    <property type="match status" value="1"/>
</dbReference>
<dbReference type="Proteomes" id="UP000566819">
    <property type="component" value="Unassembled WGS sequence"/>
</dbReference>
<comment type="caution">
    <text evidence="2">The sequence shown here is derived from an EMBL/GenBank/DDBJ whole genome shotgun (WGS) entry which is preliminary data.</text>
</comment>
<evidence type="ECO:0008006" key="4">
    <source>
        <dbReference type="Google" id="ProtNLM"/>
    </source>
</evidence>
<dbReference type="OrthoDB" id="446809at2759"/>
<dbReference type="EMBL" id="JAAMPI010000165">
    <property type="protein sequence ID" value="KAF4634701.1"/>
    <property type="molecule type" value="Genomic_DNA"/>
</dbReference>
<protein>
    <recommendedName>
        <fullName evidence="4">Gfo/Idh/MocA-like oxidoreductase N-terminal domain-containing protein</fullName>
    </recommendedName>
</protein>
<proteinExistence type="predicted"/>
<dbReference type="Gene3D" id="3.40.50.720">
    <property type="entry name" value="NAD(P)-binding Rossmann-like Domain"/>
    <property type="match status" value="1"/>
</dbReference>
<name>A0A8H4RTA8_9HELO</name>
<feature type="compositionally biased region" description="Polar residues" evidence="1">
    <location>
        <begin position="513"/>
        <end position="526"/>
    </location>
</feature>
<organism evidence="2 3">
    <name type="scientific">Cudoniella acicularis</name>
    <dbReference type="NCBI Taxonomy" id="354080"/>
    <lineage>
        <taxon>Eukaryota</taxon>
        <taxon>Fungi</taxon>
        <taxon>Dikarya</taxon>
        <taxon>Ascomycota</taxon>
        <taxon>Pezizomycotina</taxon>
        <taxon>Leotiomycetes</taxon>
        <taxon>Helotiales</taxon>
        <taxon>Tricladiaceae</taxon>
        <taxon>Cudoniella</taxon>
    </lineage>
</organism>
<gene>
    <name evidence="2" type="ORF">G7Y89_g3401</name>
</gene>
<dbReference type="InterPro" id="IPR036291">
    <property type="entry name" value="NAD(P)-bd_dom_sf"/>
</dbReference>
<evidence type="ECO:0000256" key="1">
    <source>
        <dbReference type="SAM" id="MobiDB-lite"/>
    </source>
</evidence>
<keyword evidence="3" id="KW-1185">Reference proteome</keyword>
<feature type="region of interest" description="Disordered" evidence="1">
    <location>
        <begin position="506"/>
        <end position="532"/>
    </location>
</feature>
<dbReference type="AlphaFoldDB" id="A0A8H4RTA8"/>
<reference evidence="2 3" key="1">
    <citation type="submission" date="2020-03" db="EMBL/GenBank/DDBJ databases">
        <title>Draft Genome Sequence of Cudoniella acicularis.</title>
        <authorList>
            <person name="Buettner E."/>
            <person name="Kellner H."/>
        </authorList>
    </citation>
    <scope>NUCLEOTIDE SEQUENCE [LARGE SCALE GENOMIC DNA]</scope>
    <source>
        <strain evidence="2 3">DSM 108380</strain>
    </source>
</reference>
<evidence type="ECO:0000313" key="2">
    <source>
        <dbReference type="EMBL" id="KAF4634701.1"/>
    </source>
</evidence>
<sequence length="626" mass="69569">MTTNPPPMAKFLLVGVGAHARRTYVPHLKTLREEGRAILTAAVDLDTPNKHIVIEYTQRMCPDTELVLIPPFTGAMPAETAGLLNQAVRGLGISCVIISTEPLAHKSYGLWAISQGLNVIMDKPVSTREFVCTDLNQAHGIAEDYQELQTAYQDLQRHKETFFLINSHRRYHPGFYCTFDMIKEIQEKTGCPVTNIISTHCDGMWRLPTEIVDQRYHPFNTGYGKLSHSGYHFFDCVYNFMRAGWTEDKRPDKIEVVSSFILPNGFLTCFNREDHDRVFGAEEYAKFAKYSDEELRKIMPSMGEIDAAIQVTFYRGGDAIALAQINLQHNGFSRRSWLQPGMDLYKVVIDSRQANDKHDRSIPSTSKLGSDNHFEVHNFRNCDLVGEKSPLQSFTVADLDRRYNTLLPGIYSENVKRGILWEAVDYLNGGKTLDQMTSNLPDHAVPAHIMSAAYISHIRRRGGLDPVVPINLSYARSDGLPEASIPETAYHPAGPAQLAAKPPLTEGQAIPINGNTHTSHNTSPPKKNQVGAHDSVLPEAQTPIEAAKFGLDVALDSLHGIKAVLDRLADSKHSPGFLSEGDNIPLLGVASLKGEKEIDLEQLAILNGTPMINGNNFQNGHRELVV</sequence>